<dbReference type="Proteomes" id="UP000001213">
    <property type="component" value="Chromosome"/>
</dbReference>
<reference evidence="8" key="1">
    <citation type="submission" date="2010-03" db="EMBL/GenBank/DDBJ databases">
        <title>The complete chromosome of Tsukamurella paurometabola DSM 20162.</title>
        <authorList>
            <consortium name="US DOE Joint Genome Institute (JGI-PGF)"/>
            <person name="Lucas S."/>
            <person name="Copeland A."/>
            <person name="Lapidus A."/>
            <person name="Glavina del Rio T."/>
            <person name="Dalin E."/>
            <person name="Tice H."/>
            <person name="Bruce D."/>
            <person name="Goodwin L."/>
            <person name="Pitluck S."/>
            <person name="Kyrpides N."/>
            <person name="Mavromatis K."/>
            <person name="Ivanova N."/>
            <person name="Mikhailova N."/>
            <person name="Munk A.C."/>
            <person name="Brettin T."/>
            <person name="Detter J.C."/>
            <person name="Tapia R."/>
            <person name="Han C."/>
            <person name="Larimer F."/>
            <person name="Land M."/>
            <person name="Hauser L."/>
            <person name="Markowitz V."/>
            <person name="Cheng J.-F."/>
            <person name="Hugenholtz P."/>
            <person name="Woyke T."/>
            <person name="Wu D."/>
            <person name="Jando M."/>
            <person name="Brambilla E."/>
            <person name="Klenk H.-P."/>
            <person name="Eisen J.A."/>
        </authorList>
    </citation>
    <scope>NUCLEOTIDE SEQUENCE [LARGE SCALE GENOMIC DNA]</scope>
    <source>
        <strain evidence="8">ATCC 8368 / DSM 20162 / CCUG 35730 / CIP 100753 / JCM 10117 / KCTC 9821 / NBRC 16120 / NCIMB 702349 / NCTC 13040</strain>
    </source>
</reference>
<dbReference type="EMBL" id="CP001966">
    <property type="protein sequence ID" value="ADG80701.1"/>
    <property type="molecule type" value="Genomic_DNA"/>
</dbReference>
<dbReference type="Pfam" id="PF02909">
    <property type="entry name" value="TetR_C_1"/>
    <property type="match status" value="1"/>
</dbReference>
<dbReference type="GO" id="GO:0003700">
    <property type="term" value="F:DNA-binding transcription factor activity"/>
    <property type="evidence" value="ECO:0007669"/>
    <property type="project" value="TreeGrafter"/>
</dbReference>
<dbReference type="Pfam" id="PF00440">
    <property type="entry name" value="TetR_N"/>
    <property type="match status" value="1"/>
</dbReference>
<dbReference type="PRINTS" id="PR00455">
    <property type="entry name" value="HTHTETR"/>
</dbReference>
<dbReference type="SUPFAM" id="SSF48498">
    <property type="entry name" value="Tetracyclin repressor-like, C-terminal domain"/>
    <property type="match status" value="1"/>
</dbReference>
<dbReference type="RefSeq" id="WP_013128690.1">
    <property type="nucleotide sequence ID" value="NC_014158.1"/>
</dbReference>
<dbReference type="AlphaFoldDB" id="D5UNZ2"/>
<dbReference type="PRINTS" id="PR00400">
    <property type="entry name" value="TETREPRESSOR"/>
</dbReference>
<dbReference type="InterPro" id="IPR003012">
    <property type="entry name" value="Tet_transcr_reg_TetR"/>
</dbReference>
<feature type="DNA-binding region" description="H-T-H motif" evidence="5">
    <location>
        <begin position="25"/>
        <end position="44"/>
    </location>
</feature>
<dbReference type="PANTHER" id="PTHR30055">
    <property type="entry name" value="HTH-TYPE TRANSCRIPTIONAL REGULATOR RUTR"/>
    <property type="match status" value="1"/>
</dbReference>
<reference evidence="7 8" key="2">
    <citation type="journal article" date="2011" name="Stand. Genomic Sci.">
        <title>Complete genome sequence of Tsukamurella paurometabola type strain (no. 33).</title>
        <authorList>
            <person name="Munk A.C."/>
            <person name="Lapidus A."/>
            <person name="Lucas S."/>
            <person name="Nolan M."/>
            <person name="Tice H."/>
            <person name="Cheng J.F."/>
            <person name="Del Rio T.G."/>
            <person name="Goodwin L."/>
            <person name="Pitluck S."/>
            <person name="Liolios K."/>
            <person name="Huntemann M."/>
            <person name="Ivanova N."/>
            <person name="Mavromatis K."/>
            <person name="Mikhailova N."/>
            <person name="Pati A."/>
            <person name="Chen A."/>
            <person name="Palaniappan K."/>
            <person name="Tapia R."/>
            <person name="Han C."/>
            <person name="Land M."/>
            <person name="Hauser L."/>
            <person name="Chang Y.J."/>
            <person name="Jeffries C.D."/>
            <person name="Brettin T."/>
            <person name="Yasawong M."/>
            <person name="Brambilla E.M."/>
            <person name="Rohde M."/>
            <person name="Sikorski J."/>
            <person name="Goker M."/>
            <person name="Detter J.C."/>
            <person name="Woyke T."/>
            <person name="Bristow J."/>
            <person name="Eisen J.A."/>
            <person name="Markowitz V."/>
            <person name="Hugenholtz P."/>
            <person name="Kyrpides N.C."/>
            <person name="Klenk H.P."/>
        </authorList>
    </citation>
    <scope>NUCLEOTIDE SEQUENCE [LARGE SCALE GENOMIC DNA]</scope>
    <source>
        <strain evidence="8">ATCC 8368 / DSM 20162 / CCUG 35730 / CIP 100753 / JCM 10117 / KCTC 9821 / NBRC 16120 / NCIMB 702349 / NCTC 13040</strain>
    </source>
</reference>
<evidence type="ECO:0000313" key="8">
    <source>
        <dbReference type="Proteomes" id="UP000001213"/>
    </source>
</evidence>
<evidence type="ECO:0000313" key="7">
    <source>
        <dbReference type="EMBL" id="ADG80701.1"/>
    </source>
</evidence>
<feature type="domain" description="HTH tetR-type" evidence="6">
    <location>
        <begin position="2"/>
        <end position="62"/>
    </location>
</feature>
<keyword evidence="2" id="KW-0805">Transcription regulation</keyword>
<dbReference type="InterPro" id="IPR001647">
    <property type="entry name" value="HTH_TetR"/>
</dbReference>
<proteinExistence type="predicted"/>
<dbReference type="HOGENOM" id="CLU_069543_2_2_11"/>
<keyword evidence="3 5" id="KW-0238">DNA-binding</keyword>
<dbReference type="InterPro" id="IPR050109">
    <property type="entry name" value="HTH-type_TetR-like_transc_reg"/>
</dbReference>
<organism evidence="7 8">
    <name type="scientific">Tsukamurella paurometabola (strain ATCC 8368 / DSM 20162 / CCUG 35730 / CIP 100753 / JCM 10117 / KCTC 9821 / NBRC 16120 / NCIMB 702349 / NCTC 13040)</name>
    <name type="common">Corynebacterium paurometabolum</name>
    <dbReference type="NCBI Taxonomy" id="521096"/>
    <lineage>
        <taxon>Bacteria</taxon>
        <taxon>Bacillati</taxon>
        <taxon>Actinomycetota</taxon>
        <taxon>Actinomycetes</taxon>
        <taxon>Mycobacteriales</taxon>
        <taxon>Tsukamurellaceae</taxon>
        <taxon>Tsukamurella</taxon>
    </lineage>
</organism>
<dbReference type="Gene3D" id="1.10.10.60">
    <property type="entry name" value="Homeodomain-like"/>
    <property type="match status" value="1"/>
</dbReference>
<sequence>MAINRQDVLTSAIGVLDQVGLPDLTMRRVAGELGVAPGALYWHIPNKQSLLAAIADTILADPALAAAASKSRMRWDRQLTGYAHALRTVLRRHRDGAEVVSASLASQLGTKNLHAQIAEIATSAGAKPADASAVALTLAHFVVGFTFEEQTREAMSRAGAAAGELDEPGTDRAFAGGVDLIIDGLRSRLPGL</sequence>
<dbReference type="InterPro" id="IPR009057">
    <property type="entry name" value="Homeodomain-like_sf"/>
</dbReference>
<dbReference type="Gene3D" id="1.10.357.10">
    <property type="entry name" value="Tetracycline Repressor, domain 2"/>
    <property type="match status" value="1"/>
</dbReference>
<dbReference type="InterPro" id="IPR036271">
    <property type="entry name" value="Tet_transcr_reg_TetR-rel_C_sf"/>
</dbReference>
<dbReference type="KEGG" id="tpr:Tpau_4132"/>
<name>D5UNZ2_TSUPD</name>
<dbReference type="PANTHER" id="PTHR30055:SF151">
    <property type="entry name" value="TRANSCRIPTIONAL REGULATORY PROTEIN"/>
    <property type="match status" value="1"/>
</dbReference>
<dbReference type="GO" id="GO:0046677">
    <property type="term" value="P:response to antibiotic"/>
    <property type="evidence" value="ECO:0007669"/>
    <property type="project" value="InterPro"/>
</dbReference>
<keyword evidence="4" id="KW-0804">Transcription</keyword>
<gene>
    <name evidence="7" type="ordered locus">Tpau_4132</name>
</gene>
<evidence type="ECO:0000256" key="5">
    <source>
        <dbReference type="PROSITE-ProRule" id="PRU00335"/>
    </source>
</evidence>
<dbReference type="GO" id="GO:0000976">
    <property type="term" value="F:transcription cis-regulatory region binding"/>
    <property type="evidence" value="ECO:0007669"/>
    <property type="project" value="TreeGrafter"/>
</dbReference>
<keyword evidence="1" id="KW-0678">Repressor</keyword>
<dbReference type="PROSITE" id="PS50977">
    <property type="entry name" value="HTH_TETR_2"/>
    <property type="match status" value="1"/>
</dbReference>
<dbReference type="STRING" id="521096.Tpau_4132"/>
<dbReference type="SUPFAM" id="SSF46689">
    <property type="entry name" value="Homeodomain-like"/>
    <property type="match status" value="1"/>
</dbReference>
<evidence type="ECO:0000256" key="3">
    <source>
        <dbReference type="ARBA" id="ARBA00023125"/>
    </source>
</evidence>
<dbReference type="GO" id="GO:0045892">
    <property type="term" value="P:negative regulation of DNA-templated transcription"/>
    <property type="evidence" value="ECO:0007669"/>
    <property type="project" value="InterPro"/>
</dbReference>
<evidence type="ECO:0000256" key="4">
    <source>
        <dbReference type="ARBA" id="ARBA00023163"/>
    </source>
</evidence>
<evidence type="ECO:0000256" key="1">
    <source>
        <dbReference type="ARBA" id="ARBA00022491"/>
    </source>
</evidence>
<dbReference type="eggNOG" id="COG1309">
    <property type="taxonomic scope" value="Bacteria"/>
</dbReference>
<dbReference type="InterPro" id="IPR004111">
    <property type="entry name" value="Repressor_TetR_C"/>
</dbReference>
<accession>D5UNZ2</accession>
<evidence type="ECO:0000259" key="6">
    <source>
        <dbReference type="PROSITE" id="PS50977"/>
    </source>
</evidence>
<keyword evidence="8" id="KW-1185">Reference proteome</keyword>
<evidence type="ECO:0000256" key="2">
    <source>
        <dbReference type="ARBA" id="ARBA00023015"/>
    </source>
</evidence>
<protein>
    <submittedName>
        <fullName evidence="7">Transcriptional regulator, TetR family</fullName>
    </submittedName>
</protein>